<dbReference type="Proteomes" id="UP001215598">
    <property type="component" value="Unassembled WGS sequence"/>
</dbReference>
<evidence type="ECO:0000313" key="3">
    <source>
        <dbReference type="EMBL" id="KAJ7722324.1"/>
    </source>
</evidence>
<reference evidence="3" key="1">
    <citation type="submission" date="2023-03" db="EMBL/GenBank/DDBJ databases">
        <title>Massive genome expansion in bonnet fungi (Mycena s.s.) driven by repeated elements and novel gene families across ecological guilds.</title>
        <authorList>
            <consortium name="Lawrence Berkeley National Laboratory"/>
            <person name="Harder C.B."/>
            <person name="Miyauchi S."/>
            <person name="Viragh M."/>
            <person name="Kuo A."/>
            <person name="Thoen E."/>
            <person name="Andreopoulos B."/>
            <person name="Lu D."/>
            <person name="Skrede I."/>
            <person name="Drula E."/>
            <person name="Henrissat B."/>
            <person name="Morin E."/>
            <person name="Kohler A."/>
            <person name="Barry K."/>
            <person name="LaButti K."/>
            <person name="Morin E."/>
            <person name="Salamov A."/>
            <person name="Lipzen A."/>
            <person name="Mereny Z."/>
            <person name="Hegedus B."/>
            <person name="Baldrian P."/>
            <person name="Stursova M."/>
            <person name="Weitz H."/>
            <person name="Taylor A."/>
            <person name="Grigoriev I.V."/>
            <person name="Nagy L.G."/>
            <person name="Martin F."/>
            <person name="Kauserud H."/>
        </authorList>
    </citation>
    <scope>NUCLEOTIDE SEQUENCE</scope>
    <source>
        <strain evidence="3">CBHHK182m</strain>
    </source>
</reference>
<feature type="region of interest" description="Disordered" evidence="1">
    <location>
        <begin position="302"/>
        <end position="348"/>
    </location>
</feature>
<organism evidence="3 4">
    <name type="scientific">Mycena metata</name>
    <dbReference type="NCBI Taxonomy" id="1033252"/>
    <lineage>
        <taxon>Eukaryota</taxon>
        <taxon>Fungi</taxon>
        <taxon>Dikarya</taxon>
        <taxon>Basidiomycota</taxon>
        <taxon>Agaricomycotina</taxon>
        <taxon>Agaricomycetes</taxon>
        <taxon>Agaricomycetidae</taxon>
        <taxon>Agaricales</taxon>
        <taxon>Marasmiineae</taxon>
        <taxon>Mycenaceae</taxon>
        <taxon>Mycena</taxon>
    </lineage>
</organism>
<comment type="caution">
    <text evidence="3">The sequence shown here is derived from an EMBL/GenBank/DDBJ whole genome shotgun (WGS) entry which is preliminary data.</text>
</comment>
<dbReference type="AlphaFoldDB" id="A0AAD7HK32"/>
<evidence type="ECO:0000256" key="1">
    <source>
        <dbReference type="SAM" id="MobiDB-lite"/>
    </source>
</evidence>
<gene>
    <name evidence="3" type="ORF">B0H16DRAFT_1789714</name>
</gene>
<keyword evidence="4" id="KW-1185">Reference proteome</keyword>
<feature type="chain" id="PRO_5041908736" evidence="2">
    <location>
        <begin position="22"/>
        <end position="348"/>
    </location>
</feature>
<sequence length="348" mass="37809">MFPLPLAAQILVFTRFTPLRAHAIQSSKAPDTGTKQDDSPCNVQVWNGVVLPEQQTVNETTPLENVAHEVVCDYQPHAEATSDPNLWNVQAQGRVAWMTEATLPASLPVRNARHAWGDLSYEYTAIVTFTDGRTVDVPAGHTTFVPVDDVNRTKTRTRLRAPGSEPQSRQFCVVLQQRGKPAAAHPRRGLCTRGCGLLEKASATAADNRRGGGGCGRGAVMGLVNARRASSQFYHAQATAQDATPTDNPVAYYLTAGLPAPVIQSGLGIKVVEFPLAFPVVYDEPVGETIMRLLEPHHQSSRYQGFRRWEDIPDPSKGYRRGEYAGLKGRSGGERDPEPATDSEAATA</sequence>
<evidence type="ECO:0000256" key="2">
    <source>
        <dbReference type="SAM" id="SignalP"/>
    </source>
</evidence>
<evidence type="ECO:0000313" key="4">
    <source>
        <dbReference type="Proteomes" id="UP001215598"/>
    </source>
</evidence>
<protein>
    <submittedName>
        <fullName evidence="3">Uncharacterized protein</fullName>
    </submittedName>
</protein>
<feature type="signal peptide" evidence="2">
    <location>
        <begin position="1"/>
        <end position="21"/>
    </location>
</feature>
<proteinExistence type="predicted"/>
<name>A0AAD7HK32_9AGAR</name>
<accession>A0AAD7HK32</accession>
<dbReference type="EMBL" id="JARKIB010000221">
    <property type="protein sequence ID" value="KAJ7722324.1"/>
    <property type="molecule type" value="Genomic_DNA"/>
</dbReference>
<keyword evidence="2" id="KW-0732">Signal</keyword>